<evidence type="ECO:0000313" key="1">
    <source>
        <dbReference type="EMBL" id="OZM56468.1"/>
    </source>
</evidence>
<dbReference type="AlphaFoldDB" id="A0A263BSC4"/>
<sequence length="95" mass="11271">MERSLVYYLDQYKRNPNWVLNYLITFRQGKLFLNEPTIQRTSKDYLALNSATEASQKQVINTLHFTFESLKNQSESLTHHEIAKTFEENLKNNKS</sequence>
<accession>A0A263BSC4</accession>
<dbReference type="EMBL" id="NPIA01000006">
    <property type="protein sequence ID" value="OZM56468.1"/>
    <property type="molecule type" value="Genomic_DNA"/>
</dbReference>
<proteinExistence type="predicted"/>
<reference evidence="2" key="1">
    <citation type="submission" date="2017-08" db="EMBL/GenBank/DDBJ databases">
        <authorList>
            <person name="Huang Z."/>
        </authorList>
    </citation>
    <scope>NUCLEOTIDE SEQUENCE [LARGE SCALE GENOMIC DNA]</scope>
    <source>
        <strain evidence="2">SA5d-4</strain>
    </source>
</reference>
<evidence type="ECO:0000313" key="2">
    <source>
        <dbReference type="Proteomes" id="UP000217083"/>
    </source>
</evidence>
<keyword evidence="2" id="KW-1185">Reference proteome</keyword>
<protein>
    <submittedName>
        <fullName evidence="1">Uncharacterized protein</fullName>
    </submittedName>
</protein>
<dbReference type="RefSeq" id="WP_094925460.1">
    <property type="nucleotide sequence ID" value="NZ_NPIA01000006.1"/>
</dbReference>
<name>A0A263BSC4_9BACI</name>
<dbReference type="Proteomes" id="UP000217083">
    <property type="component" value="Unassembled WGS sequence"/>
</dbReference>
<organism evidence="1 2">
    <name type="scientific">Lottiidibacillus patelloidae</name>
    <dbReference type="NCBI Taxonomy" id="2670334"/>
    <lineage>
        <taxon>Bacteria</taxon>
        <taxon>Bacillati</taxon>
        <taxon>Bacillota</taxon>
        <taxon>Bacilli</taxon>
        <taxon>Bacillales</taxon>
        <taxon>Bacillaceae</taxon>
        <taxon>Lottiidibacillus</taxon>
    </lineage>
</organism>
<reference evidence="1 2" key="2">
    <citation type="submission" date="2017-09" db="EMBL/GenBank/DDBJ databases">
        <title>Bacillus patelloidae sp. nov., isolated from the intestinal tract of a marine limpet.</title>
        <authorList>
            <person name="Liu R."/>
            <person name="Dong C."/>
            <person name="Shao Z."/>
        </authorList>
    </citation>
    <scope>NUCLEOTIDE SEQUENCE [LARGE SCALE GENOMIC DNA]</scope>
    <source>
        <strain evidence="1 2">SA5d-4</strain>
    </source>
</reference>
<gene>
    <name evidence="1" type="ORF">CIB95_11880</name>
</gene>
<comment type="caution">
    <text evidence="1">The sequence shown here is derived from an EMBL/GenBank/DDBJ whole genome shotgun (WGS) entry which is preliminary data.</text>
</comment>